<gene>
    <name evidence="1" type="ORF">E6O51_08910</name>
</gene>
<name>A0A4S4APF8_9RHOO</name>
<dbReference type="SUPFAM" id="SSF56112">
    <property type="entry name" value="Protein kinase-like (PK-like)"/>
    <property type="match status" value="1"/>
</dbReference>
<reference evidence="1 2" key="1">
    <citation type="submission" date="2019-04" db="EMBL/GenBank/DDBJ databases">
        <title>Azoarcus rhizosphaerae sp. nov. isolated from rhizosphere of Ficus religiosa.</title>
        <authorList>
            <person name="Lin S.-Y."/>
            <person name="Hameed A."/>
            <person name="Hsu Y.-H."/>
            <person name="Young C.-C."/>
        </authorList>
    </citation>
    <scope>NUCLEOTIDE SEQUENCE [LARGE SCALE GENOMIC DNA]</scope>
    <source>
        <strain evidence="1 2">CC-YHH848</strain>
    </source>
</reference>
<organism evidence="1 2">
    <name type="scientific">Pseudothauera rhizosphaerae</name>
    <dbReference type="NCBI Taxonomy" id="2565932"/>
    <lineage>
        <taxon>Bacteria</taxon>
        <taxon>Pseudomonadati</taxon>
        <taxon>Pseudomonadota</taxon>
        <taxon>Betaproteobacteria</taxon>
        <taxon>Rhodocyclales</taxon>
        <taxon>Zoogloeaceae</taxon>
        <taxon>Pseudothauera</taxon>
    </lineage>
</organism>
<evidence type="ECO:0000313" key="1">
    <source>
        <dbReference type="EMBL" id="THF61566.1"/>
    </source>
</evidence>
<evidence type="ECO:0000313" key="2">
    <source>
        <dbReference type="Proteomes" id="UP000307956"/>
    </source>
</evidence>
<dbReference type="PIRSF" id="PIRSF026326">
    <property type="entry name" value="InaA"/>
    <property type="match status" value="1"/>
</dbReference>
<dbReference type="Pfam" id="PF06293">
    <property type="entry name" value="Kdo"/>
    <property type="match status" value="1"/>
</dbReference>
<proteinExistence type="predicted"/>
<accession>A0A4S4APF8</accession>
<dbReference type="InterPro" id="IPR027023">
    <property type="entry name" value="Put_LipoPS_kinase_InaA"/>
</dbReference>
<keyword evidence="2" id="KW-1185">Reference proteome</keyword>
<dbReference type="OrthoDB" id="5405319at2"/>
<dbReference type="InterPro" id="IPR011009">
    <property type="entry name" value="Kinase-like_dom_sf"/>
</dbReference>
<protein>
    <submittedName>
        <fullName evidence="1">InaA protein</fullName>
    </submittedName>
</protein>
<sequence length="226" mass="25340">MYCAAPEPPTGLATPGKDGFEYWWTLPGNWVEEPNERRNGWSGVIRGRAGDALVYVKRQRGHLCRSLRHPLGWPTAGREWHFLQRLQALGIAAPRPLFHAMRHTSAGVEAVLATAALEGYRAMGELGDLPPARRAAIAGALGRVLGRLHRARLQHGCLYDKHVMIRVHGDAPPEVALLDLEKMRRRLSRCRAARHDLAQLRRHQNLFDDHDWKLLLASHARALAGP</sequence>
<comment type="caution">
    <text evidence="1">The sequence shown here is derived from an EMBL/GenBank/DDBJ whole genome shotgun (WGS) entry which is preliminary data.</text>
</comment>
<dbReference type="EMBL" id="SSOD01000006">
    <property type="protein sequence ID" value="THF61566.1"/>
    <property type="molecule type" value="Genomic_DNA"/>
</dbReference>
<dbReference type="Proteomes" id="UP000307956">
    <property type="component" value="Unassembled WGS sequence"/>
</dbReference>
<dbReference type="AlphaFoldDB" id="A0A4S4APF8"/>
<dbReference type="RefSeq" id="WP_136384640.1">
    <property type="nucleotide sequence ID" value="NZ_SSOD01000006.1"/>
</dbReference>